<dbReference type="Pfam" id="PF23636">
    <property type="entry name" value="DUF7144"/>
    <property type="match status" value="1"/>
</dbReference>
<reference evidence="4" key="1">
    <citation type="journal article" date="2019" name="Int. J. Syst. Evol. Microbiol.">
        <title>The Global Catalogue of Microorganisms (GCM) 10K type strain sequencing project: providing services to taxonomists for standard genome sequencing and annotation.</title>
        <authorList>
            <consortium name="The Broad Institute Genomics Platform"/>
            <consortium name="The Broad Institute Genome Sequencing Center for Infectious Disease"/>
            <person name="Wu L."/>
            <person name="Ma J."/>
        </authorList>
    </citation>
    <scope>NUCLEOTIDE SEQUENCE [LARGE SCALE GENOMIC DNA]</scope>
    <source>
        <strain evidence="4">JCM 10303</strain>
    </source>
</reference>
<accession>A0ABP3M650</accession>
<evidence type="ECO:0000313" key="4">
    <source>
        <dbReference type="Proteomes" id="UP001500729"/>
    </source>
</evidence>
<gene>
    <name evidence="3" type="ORF">GCM10009533_11290</name>
</gene>
<protein>
    <recommendedName>
        <fullName evidence="2">DUF7144 domain-containing protein</fullName>
    </recommendedName>
</protein>
<dbReference type="Proteomes" id="UP001500729">
    <property type="component" value="Unassembled WGS sequence"/>
</dbReference>
<comment type="caution">
    <text evidence="3">The sequence shown here is derived from an EMBL/GenBank/DDBJ whole genome shotgun (WGS) entry which is preliminary data.</text>
</comment>
<evidence type="ECO:0000259" key="2">
    <source>
        <dbReference type="Pfam" id="PF23636"/>
    </source>
</evidence>
<keyword evidence="4" id="KW-1185">Reference proteome</keyword>
<keyword evidence="1" id="KW-0812">Transmembrane</keyword>
<dbReference type="RefSeq" id="WP_009945578.1">
    <property type="nucleotide sequence ID" value="NZ_BAAAGS010000005.1"/>
</dbReference>
<feature type="domain" description="DUF7144" evidence="2">
    <location>
        <begin position="24"/>
        <end position="135"/>
    </location>
</feature>
<sequence>MAQASHGTYRIPTAKQSWVGGLELFAAIMMMIVGLFHLIIGLAAILRSSYYVVTDSYIFSYDVTGWGWAHLVLGVLVGATGIALVMGQTWARVVGMIIVGLSALGNFLFIPYQPMWSLLIIAIDVAVIWALAVHMRELPESGKTAE</sequence>
<evidence type="ECO:0000256" key="1">
    <source>
        <dbReference type="SAM" id="Phobius"/>
    </source>
</evidence>
<keyword evidence="1" id="KW-0472">Membrane</keyword>
<evidence type="ECO:0000313" key="3">
    <source>
        <dbReference type="EMBL" id="GAA0514126.1"/>
    </source>
</evidence>
<organism evidence="3 4">
    <name type="scientific">Saccharopolyspora erythraea</name>
    <name type="common">Streptomyces erythraeus</name>
    <dbReference type="NCBI Taxonomy" id="1836"/>
    <lineage>
        <taxon>Bacteria</taxon>
        <taxon>Bacillati</taxon>
        <taxon>Actinomycetota</taxon>
        <taxon>Actinomycetes</taxon>
        <taxon>Pseudonocardiales</taxon>
        <taxon>Pseudonocardiaceae</taxon>
        <taxon>Saccharopolyspora</taxon>
    </lineage>
</organism>
<feature type="transmembrane region" description="Helical" evidence="1">
    <location>
        <begin position="116"/>
        <end position="133"/>
    </location>
</feature>
<feature type="transmembrane region" description="Helical" evidence="1">
    <location>
        <begin position="93"/>
        <end position="110"/>
    </location>
</feature>
<keyword evidence="1" id="KW-1133">Transmembrane helix</keyword>
<proteinExistence type="predicted"/>
<feature type="transmembrane region" description="Helical" evidence="1">
    <location>
        <begin position="21"/>
        <end position="46"/>
    </location>
</feature>
<feature type="transmembrane region" description="Helical" evidence="1">
    <location>
        <begin position="66"/>
        <end position="86"/>
    </location>
</feature>
<dbReference type="InterPro" id="IPR055568">
    <property type="entry name" value="DUF7144"/>
</dbReference>
<name>A0ABP3M650_SACER</name>
<dbReference type="EMBL" id="BAAAGS010000005">
    <property type="protein sequence ID" value="GAA0514126.1"/>
    <property type="molecule type" value="Genomic_DNA"/>
</dbReference>